<dbReference type="PROSITE" id="PS01167">
    <property type="entry name" value="RIBOSOMAL_L17"/>
    <property type="match status" value="1"/>
</dbReference>
<comment type="subunit">
    <text evidence="4">Part of the 50S ribosomal subunit. Contacts protein L32.</text>
</comment>
<dbReference type="AlphaFoldDB" id="A0A2H0UGI5"/>
<dbReference type="GO" id="GO:0022625">
    <property type="term" value="C:cytosolic large ribosomal subunit"/>
    <property type="evidence" value="ECO:0007669"/>
    <property type="project" value="TreeGrafter"/>
</dbReference>
<evidence type="ECO:0000256" key="2">
    <source>
        <dbReference type="ARBA" id="ARBA00022980"/>
    </source>
</evidence>
<reference evidence="7" key="1">
    <citation type="submission" date="2017-09" db="EMBL/GenBank/DDBJ databases">
        <title>Depth-based differentiation of microbial function through sediment-hosted aquifers and enrichment of novel symbionts in the deep terrestrial subsurface.</title>
        <authorList>
            <person name="Probst A.J."/>
            <person name="Ladd B."/>
            <person name="Jarett J.K."/>
            <person name="Geller-Mcgrath D.E."/>
            <person name="Sieber C.M.K."/>
            <person name="Emerson J.B."/>
            <person name="Anantharaman K."/>
            <person name="Thomas B.C."/>
            <person name="Malmstrom R."/>
            <person name="Stieglmeier M."/>
            <person name="Klingl A."/>
            <person name="Woyke T."/>
            <person name="Ryan C.M."/>
            <person name="Banfield J.F."/>
        </authorList>
    </citation>
    <scope>NUCLEOTIDE SEQUENCE [LARGE SCALE GENOMIC DNA]</scope>
</reference>
<gene>
    <name evidence="4" type="primary">rplQ</name>
    <name evidence="6" type="ORF">COU15_00300</name>
</gene>
<dbReference type="HAMAP" id="MF_01368">
    <property type="entry name" value="Ribosomal_bL17"/>
    <property type="match status" value="1"/>
</dbReference>
<dbReference type="Pfam" id="PF01196">
    <property type="entry name" value="Ribosomal_L17"/>
    <property type="match status" value="1"/>
</dbReference>
<dbReference type="SUPFAM" id="SSF64263">
    <property type="entry name" value="Prokaryotic ribosomal protein L17"/>
    <property type="match status" value="1"/>
</dbReference>
<evidence type="ECO:0000313" key="6">
    <source>
        <dbReference type="EMBL" id="PIR85523.1"/>
    </source>
</evidence>
<keyword evidence="2 4" id="KW-0689">Ribosomal protein</keyword>
<name>A0A2H0UGI5_9BACT</name>
<organism evidence="6 7">
    <name type="scientific">Candidatus Kaiserbacteria bacterium CG10_big_fil_rev_8_21_14_0_10_45_20</name>
    <dbReference type="NCBI Taxonomy" id="1974607"/>
    <lineage>
        <taxon>Bacteria</taxon>
        <taxon>Candidatus Kaiseribacteriota</taxon>
    </lineage>
</organism>
<accession>A0A2H0UGI5</accession>
<dbReference type="GO" id="GO:0003735">
    <property type="term" value="F:structural constituent of ribosome"/>
    <property type="evidence" value="ECO:0007669"/>
    <property type="project" value="InterPro"/>
</dbReference>
<sequence>MKHHNKTRKFGRDKDQRKALMSSLAEALVIHEKILTTEAKAKSLRPYVEKLITRGKKGTLAARRDIIAILDGREAVAKKIIEDIVPRFKDRAGGYTRITKVVQKSSDGRKSAVIELV</sequence>
<comment type="similarity">
    <text evidence="1 4 5">Belongs to the bacterial ribosomal protein bL17 family.</text>
</comment>
<evidence type="ECO:0000313" key="7">
    <source>
        <dbReference type="Proteomes" id="UP000229315"/>
    </source>
</evidence>
<evidence type="ECO:0000256" key="3">
    <source>
        <dbReference type="ARBA" id="ARBA00023274"/>
    </source>
</evidence>
<dbReference type="EMBL" id="PFBH01000001">
    <property type="protein sequence ID" value="PIR85523.1"/>
    <property type="molecule type" value="Genomic_DNA"/>
</dbReference>
<dbReference type="PANTHER" id="PTHR14413:SF16">
    <property type="entry name" value="LARGE RIBOSOMAL SUBUNIT PROTEIN BL17M"/>
    <property type="match status" value="1"/>
</dbReference>
<dbReference type="PANTHER" id="PTHR14413">
    <property type="entry name" value="RIBOSOMAL PROTEIN L17"/>
    <property type="match status" value="1"/>
</dbReference>
<dbReference type="GO" id="GO:0006412">
    <property type="term" value="P:translation"/>
    <property type="evidence" value="ECO:0007669"/>
    <property type="project" value="UniProtKB-UniRule"/>
</dbReference>
<keyword evidence="3 4" id="KW-0687">Ribonucleoprotein</keyword>
<proteinExistence type="inferred from homology"/>
<protein>
    <recommendedName>
        <fullName evidence="4">Large ribosomal subunit protein bL17</fullName>
    </recommendedName>
</protein>
<evidence type="ECO:0000256" key="5">
    <source>
        <dbReference type="RuleBase" id="RU000660"/>
    </source>
</evidence>
<dbReference type="InterPro" id="IPR047859">
    <property type="entry name" value="Ribosomal_bL17_CS"/>
</dbReference>
<evidence type="ECO:0000256" key="1">
    <source>
        <dbReference type="ARBA" id="ARBA00008777"/>
    </source>
</evidence>
<evidence type="ECO:0000256" key="4">
    <source>
        <dbReference type="HAMAP-Rule" id="MF_01368"/>
    </source>
</evidence>
<dbReference type="InterPro" id="IPR000456">
    <property type="entry name" value="Ribosomal_bL17"/>
</dbReference>
<dbReference type="Gene3D" id="3.90.1030.10">
    <property type="entry name" value="Ribosomal protein L17"/>
    <property type="match status" value="1"/>
</dbReference>
<dbReference type="Proteomes" id="UP000229315">
    <property type="component" value="Unassembled WGS sequence"/>
</dbReference>
<dbReference type="NCBIfam" id="TIGR00059">
    <property type="entry name" value="L17"/>
    <property type="match status" value="1"/>
</dbReference>
<dbReference type="InterPro" id="IPR036373">
    <property type="entry name" value="Ribosomal_bL17_sf"/>
</dbReference>
<comment type="caution">
    <text evidence="6">The sequence shown here is derived from an EMBL/GenBank/DDBJ whole genome shotgun (WGS) entry which is preliminary data.</text>
</comment>